<dbReference type="Proteomes" id="UP001055712">
    <property type="component" value="Unassembled WGS sequence"/>
</dbReference>
<evidence type="ECO:0000256" key="9">
    <source>
        <dbReference type="ARBA" id="ARBA00022840"/>
    </source>
</evidence>
<dbReference type="InterPro" id="IPR051824">
    <property type="entry name" value="LRR_Rcpt-Like_S/T_Kinase"/>
</dbReference>
<dbReference type="Gene3D" id="3.80.10.10">
    <property type="entry name" value="Ribonuclease Inhibitor"/>
    <property type="match status" value="2"/>
</dbReference>
<feature type="domain" description="Protein kinase" evidence="16">
    <location>
        <begin position="1063"/>
        <end position="1304"/>
    </location>
</feature>
<accession>A0A9D4TJV4</accession>
<feature type="compositionally biased region" description="Gly residues" evidence="13">
    <location>
        <begin position="679"/>
        <end position="690"/>
    </location>
</feature>
<keyword evidence="4" id="KW-0433">Leucine-rich repeat</keyword>
<feature type="region of interest" description="Disordered" evidence="13">
    <location>
        <begin position="965"/>
        <end position="1040"/>
    </location>
</feature>
<feature type="compositionally biased region" description="Low complexity" evidence="13">
    <location>
        <begin position="253"/>
        <end position="272"/>
    </location>
</feature>
<feature type="compositionally biased region" description="Gly residues" evidence="13">
    <location>
        <begin position="571"/>
        <end position="597"/>
    </location>
</feature>
<feature type="region of interest" description="Disordered" evidence="13">
    <location>
        <begin position="878"/>
        <end position="948"/>
    </location>
</feature>
<evidence type="ECO:0000313" key="18">
    <source>
        <dbReference type="Proteomes" id="UP001055712"/>
    </source>
</evidence>
<dbReference type="SUPFAM" id="SSF52058">
    <property type="entry name" value="L domain-like"/>
    <property type="match status" value="1"/>
</dbReference>
<keyword evidence="3" id="KW-0723">Serine/threonine-protein kinase</keyword>
<dbReference type="InterPro" id="IPR032675">
    <property type="entry name" value="LRR_dom_sf"/>
</dbReference>
<name>A0A9D4TJV4_CHLVU</name>
<dbReference type="InterPro" id="IPR017441">
    <property type="entry name" value="Protein_kinase_ATP_BS"/>
</dbReference>
<dbReference type="SMART" id="SM00220">
    <property type="entry name" value="S_TKc"/>
    <property type="match status" value="1"/>
</dbReference>
<evidence type="ECO:0000256" key="2">
    <source>
        <dbReference type="ARBA" id="ARBA00012513"/>
    </source>
</evidence>
<dbReference type="InterPro" id="IPR001611">
    <property type="entry name" value="Leu-rich_rpt"/>
</dbReference>
<feature type="chain" id="PRO_5039503564" description="non-specific serine/threonine protein kinase" evidence="15">
    <location>
        <begin position="38"/>
        <end position="1326"/>
    </location>
</feature>
<dbReference type="EMBL" id="SIDB01000010">
    <property type="protein sequence ID" value="KAI3427363.1"/>
    <property type="molecule type" value="Genomic_DNA"/>
</dbReference>
<dbReference type="InterPro" id="IPR000719">
    <property type="entry name" value="Prot_kinase_dom"/>
</dbReference>
<dbReference type="SUPFAM" id="SSF56112">
    <property type="entry name" value="Protein kinase-like (PK-like)"/>
    <property type="match status" value="1"/>
</dbReference>
<feature type="region of interest" description="Disordered" evidence="13">
    <location>
        <begin position="808"/>
        <end position="857"/>
    </location>
</feature>
<dbReference type="PROSITE" id="PS00108">
    <property type="entry name" value="PROTEIN_KINASE_ST"/>
    <property type="match status" value="1"/>
</dbReference>
<dbReference type="Pfam" id="PF00560">
    <property type="entry name" value="LRR_1"/>
    <property type="match status" value="1"/>
</dbReference>
<feature type="compositionally biased region" description="Low complexity" evidence="13">
    <location>
        <begin position="1003"/>
        <end position="1013"/>
    </location>
</feature>
<evidence type="ECO:0000256" key="3">
    <source>
        <dbReference type="ARBA" id="ARBA00022527"/>
    </source>
</evidence>
<evidence type="ECO:0000256" key="6">
    <source>
        <dbReference type="ARBA" id="ARBA00022737"/>
    </source>
</evidence>
<sequence>MRGRRSSGRQRAPLAAAALRVVLRLALLAATAAAAAATNHTEEAGVMLGLRSLLFGSLPLWVGYRPGWSTASRSPHCSWSGVGCDAQGRVTSLCWGGHEQVAPGSTKEEAWWSRQQAAPLALPPDLARLRCLRELRLAQPLAPLKDGVPAAWVAAGAFPRLQRLQLWVPDLGGPLPDISPQALPALQQLDLRTQTAACLPASWGQRGVLPALQSLALQAAAWEGQLPGSWSGGFRRLQGLFLWTAASWDGSAVTSGSSSSSSSSGGRAAGSLAGIGNGSSSGGGGGAQENEVPSAAASVVAAAPDLSSWPLPLDRLRVGWLLGQPAAPAQAAGGHGPGAGRAGEARRLPSQWAAGFPELRHLAMNGLGLTGSLPGSWLSSTAFPQLLTLDLSGNLLTGHLPPLIFEAHPSLRHLALDSNKLTGRLPPAWAESRVQVLALGGNNLTGPAFPPAWTQPGTLPSLSLLRLSGNAGLSGSLPPRLPWPALKSLLLEGTGLQGSIPQEWCEVPFRLTLRNLWVSGTAVDPVPPVCVDRDVARTYAQLQLDSGGGDAAIAAEPDPRSSGSGSSSEGSGSGTGTVGISDGGSGGDSGGESGSGGASLLPGDLPAGSDRRHSPDHQPAADGGGGNSGGGTGGGGTRISLALVALTAVGAIAALLVAAAVAVLVWRHQRKRRRRRAGGGDGGELGGTGGDRQQLLVSISTSGEPISGAGGGTVSTAANPDLMPLIGGAPPRAGSGRQRQRPGCMLAAAAAAGASSLRSQLRRDKSERTAQLLAATLVQAGREGREIEMHSMTGLPADIADQVEAAAAAAATALPSPTGSGDSDSGDGSPPNSIGGTAPHGHGTASDSAPLLPTGSSLSSSSLASCSVAIAEMTGRAVQQQRRRQLPGSQLQAQRCSSSRQGSAAHSSASVAYSGGLSGGGLPGDSGNSDGWLPAAPPAGPPGEPAGPPPFWRYVYQCSISGSTSTWQDAPSAASSPPDSGFLGGNGVSSGTTVLPPSPSPSGPAAGTAGTAGNVHNKQQQHDGGSGSGGSSSGGGGELQRWAHNSQSMQLSPKSLKFAKDASGQLVVLGEGGFAVVYRALLGQQPVAVKVFELLPELDSSAVWREVALLRQCRHPRIVPVYGVAMKGPVLMMAMQLMEGGSLLTALQDPLRRRALAWARGGRQVAIDVAEGVDYLHTQRQIMHSDLKASNVLLSSDGRASLADLGVSQVLLNSARSAAGLSLLYAAPEQVMGLRCTLAADVYSFGVLLVQLTTQHMGSKRGEWRLPHVPQECSQAVLDLVELCISPTPHRRPTAAQVLQHLLADAAAAALCDTSTQQRTPAGSAN</sequence>
<keyword evidence="14" id="KW-1133">Transmembrane helix</keyword>
<gene>
    <name evidence="17" type="ORF">D9Q98_010279</name>
</gene>
<feature type="signal peptide" evidence="15">
    <location>
        <begin position="1"/>
        <end position="37"/>
    </location>
</feature>
<evidence type="ECO:0000256" key="7">
    <source>
        <dbReference type="ARBA" id="ARBA00022741"/>
    </source>
</evidence>
<dbReference type="GO" id="GO:0004674">
    <property type="term" value="F:protein serine/threonine kinase activity"/>
    <property type="evidence" value="ECO:0007669"/>
    <property type="project" value="UniProtKB-KW"/>
</dbReference>
<dbReference type="EC" id="2.7.11.1" evidence="2"/>
<dbReference type="Gene3D" id="1.10.510.10">
    <property type="entry name" value="Transferase(Phosphotransferase) domain 1"/>
    <property type="match status" value="1"/>
</dbReference>
<dbReference type="PROSITE" id="PS50011">
    <property type="entry name" value="PROTEIN_KINASE_DOM"/>
    <property type="match status" value="1"/>
</dbReference>
<dbReference type="OrthoDB" id="1164596at2759"/>
<feature type="transmembrane region" description="Helical" evidence="14">
    <location>
        <begin position="641"/>
        <end position="666"/>
    </location>
</feature>
<keyword evidence="15" id="KW-0732">Signal</keyword>
<evidence type="ECO:0000256" key="14">
    <source>
        <dbReference type="SAM" id="Phobius"/>
    </source>
</evidence>
<dbReference type="PANTHER" id="PTHR48006:SF102">
    <property type="entry name" value="LEUCINE-RICH REPEAT-CONTAINING PROTEIN DDB_G0281931-RELATED"/>
    <property type="match status" value="1"/>
</dbReference>
<dbReference type="PANTHER" id="PTHR48006">
    <property type="entry name" value="LEUCINE-RICH REPEAT-CONTAINING PROTEIN DDB_G0281931-RELATED"/>
    <property type="match status" value="1"/>
</dbReference>
<feature type="compositionally biased region" description="Gly residues" evidence="13">
    <location>
        <begin position="622"/>
        <end position="632"/>
    </location>
</feature>
<evidence type="ECO:0000259" key="16">
    <source>
        <dbReference type="PROSITE" id="PS50011"/>
    </source>
</evidence>
<proteinExistence type="predicted"/>
<dbReference type="GO" id="GO:0005524">
    <property type="term" value="F:ATP binding"/>
    <property type="evidence" value="ECO:0007669"/>
    <property type="project" value="UniProtKB-UniRule"/>
</dbReference>
<comment type="caution">
    <text evidence="17">The sequence shown here is derived from an EMBL/GenBank/DDBJ whole genome shotgun (WGS) entry which is preliminary data.</text>
</comment>
<feature type="compositionally biased region" description="Gly residues" evidence="13">
    <location>
        <begin position="1024"/>
        <end position="1038"/>
    </location>
</feature>
<feature type="compositionally biased region" description="Gly residues" evidence="13">
    <location>
        <begin position="273"/>
        <end position="287"/>
    </location>
</feature>
<keyword evidence="8" id="KW-0418">Kinase</keyword>
<reference evidence="17" key="2">
    <citation type="submission" date="2020-11" db="EMBL/GenBank/DDBJ databases">
        <authorList>
            <person name="Cecchin M."/>
            <person name="Marcolungo L."/>
            <person name="Rossato M."/>
            <person name="Girolomoni L."/>
            <person name="Cosentino E."/>
            <person name="Cuine S."/>
            <person name="Li-Beisson Y."/>
            <person name="Delledonne M."/>
            <person name="Ballottari M."/>
        </authorList>
    </citation>
    <scope>NUCLEOTIDE SEQUENCE</scope>
    <source>
        <strain evidence="17">211/11P</strain>
        <tissue evidence="17">Whole cell</tissue>
    </source>
</reference>
<comment type="catalytic activity">
    <reaction evidence="10">
        <text>L-threonyl-[protein] + ATP = O-phospho-L-threonyl-[protein] + ADP + H(+)</text>
        <dbReference type="Rhea" id="RHEA:46608"/>
        <dbReference type="Rhea" id="RHEA-COMP:11060"/>
        <dbReference type="Rhea" id="RHEA-COMP:11605"/>
        <dbReference type="ChEBI" id="CHEBI:15378"/>
        <dbReference type="ChEBI" id="CHEBI:30013"/>
        <dbReference type="ChEBI" id="CHEBI:30616"/>
        <dbReference type="ChEBI" id="CHEBI:61977"/>
        <dbReference type="ChEBI" id="CHEBI:456216"/>
        <dbReference type="EC" id="2.7.11.1"/>
    </reaction>
</comment>
<reference evidence="17" key="1">
    <citation type="journal article" date="2019" name="Plant J.">
        <title>Chlorella vulgaris genome assembly and annotation reveals the molecular basis for metabolic acclimation to high light conditions.</title>
        <authorList>
            <person name="Cecchin M."/>
            <person name="Marcolungo L."/>
            <person name="Rossato M."/>
            <person name="Girolomoni L."/>
            <person name="Cosentino E."/>
            <person name="Cuine S."/>
            <person name="Li-Beisson Y."/>
            <person name="Delledonne M."/>
            <person name="Ballottari M."/>
        </authorList>
    </citation>
    <scope>NUCLEOTIDE SEQUENCE</scope>
    <source>
        <strain evidence="17">211/11P</strain>
    </source>
</reference>
<dbReference type="InterPro" id="IPR008271">
    <property type="entry name" value="Ser/Thr_kinase_AS"/>
</dbReference>
<evidence type="ECO:0000256" key="4">
    <source>
        <dbReference type="ARBA" id="ARBA00022614"/>
    </source>
</evidence>
<keyword evidence="6" id="KW-0677">Repeat</keyword>
<keyword evidence="9 12" id="KW-0067">ATP-binding</keyword>
<feature type="region of interest" description="Disordered" evidence="13">
    <location>
        <begin position="253"/>
        <end position="291"/>
    </location>
</feature>
<keyword evidence="14" id="KW-0472">Membrane</keyword>
<feature type="compositionally biased region" description="Pro residues" evidence="13">
    <location>
        <begin position="935"/>
        <end position="948"/>
    </location>
</feature>
<feature type="binding site" evidence="12">
    <location>
        <position position="1090"/>
    </location>
    <ligand>
        <name>ATP</name>
        <dbReference type="ChEBI" id="CHEBI:30616"/>
    </ligand>
</feature>
<evidence type="ECO:0000256" key="13">
    <source>
        <dbReference type="SAM" id="MobiDB-lite"/>
    </source>
</evidence>
<keyword evidence="18" id="KW-1185">Reference proteome</keyword>
<organism evidence="17 18">
    <name type="scientific">Chlorella vulgaris</name>
    <name type="common">Green alga</name>
    <dbReference type="NCBI Taxonomy" id="3077"/>
    <lineage>
        <taxon>Eukaryota</taxon>
        <taxon>Viridiplantae</taxon>
        <taxon>Chlorophyta</taxon>
        <taxon>core chlorophytes</taxon>
        <taxon>Trebouxiophyceae</taxon>
        <taxon>Chlorellales</taxon>
        <taxon>Chlorellaceae</taxon>
        <taxon>Chlorella clade</taxon>
        <taxon>Chlorella</taxon>
    </lineage>
</organism>
<keyword evidence="14" id="KW-0812">Transmembrane</keyword>
<protein>
    <recommendedName>
        <fullName evidence="2">non-specific serine/threonine protein kinase</fullName>
        <ecNumber evidence="2">2.7.11.1</ecNumber>
    </recommendedName>
</protein>
<feature type="region of interest" description="Disordered" evidence="13">
    <location>
        <begin position="548"/>
        <end position="632"/>
    </location>
</feature>
<evidence type="ECO:0000256" key="5">
    <source>
        <dbReference type="ARBA" id="ARBA00022679"/>
    </source>
</evidence>
<feature type="compositionally biased region" description="Low complexity" evidence="13">
    <location>
        <begin position="808"/>
        <end position="836"/>
    </location>
</feature>
<dbReference type="GO" id="GO:0005930">
    <property type="term" value="C:axoneme"/>
    <property type="evidence" value="ECO:0007669"/>
    <property type="project" value="UniProtKB-SubCell"/>
</dbReference>
<dbReference type="PROSITE" id="PS00107">
    <property type="entry name" value="PROTEIN_KINASE_ATP"/>
    <property type="match status" value="1"/>
</dbReference>
<evidence type="ECO:0000256" key="8">
    <source>
        <dbReference type="ARBA" id="ARBA00022777"/>
    </source>
</evidence>
<comment type="catalytic activity">
    <reaction evidence="11">
        <text>L-seryl-[protein] + ATP = O-phospho-L-seryl-[protein] + ADP + H(+)</text>
        <dbReference type="Rhea" id="RHEA:17989"/>
        <dbReference type="Rhea" id="RHEA-COMP:9863"/>
        <dbReference type="Rhea" id="RHEA-COMP:11604"/>
        <dbReference type="ChEBI" id="CHEBI:15378"/>
        <dbReference type="ChEBI" id="CHEBI:29999"/>
        <dbReference type="ChEBI" id="CHEBI:30616"/>
        <dbReference type="ChEBI" id="CHEBI:83421"/>
        <dbReference type="ChEBI" id="CHEBI:456216"/>
        <dbReference type="EC" id="2.7.11.1"/>
    </reaction>
</comment>
<dbReference type="Pfam" id="PF00069">
    <property type="entry name" value="Pkinase"/>
    <property type="match status" value="1"/>
</dbReference>
<evidence type="ECO:0000256" key="15">
    <source>
        <dbReference type="SAM" id="SignalP"/>
    </source>
</evidence>
<evidence type="ECO:0000256" key="10">
    <source>
        <dbReference type="ARBA" id="ARBA00047899"/>
    </source>
</evidence>
<feature type="region of interest" description="Disordered" evidence="13">
    <location>
        <begin position="669"/>
        <end position="743"/>
    </location>
</feature>
<feature type="compositionally biased region" description="Low complexity" evidence="13">
    <location>
        <begin position="561"/>
        <end position="570"/>
    </location>
</feature>
<feature type="compositionally biased region" description="Polar residues" evidence="13">
    <location>
        <begin position="695"/>
        <end position="704"/>
    </location>
</feature>
<evidence type="ECO:0000256" key="1">
    <source>
        <dbReference type="ARBA" id="ARBA00004430"/>
    </source>
</evidence>
<keyword evidence="7 12" id="KW-0547">Nucleotide-binding</keyword>
<evidence type="ECO:0000313" key="17">
    <source>
        <dbReference type="EMBL" id="KAI3427363.1"/>
    </source>
</evidence>
<feature type="compositionally biased region" description="Polar residues" evidence="13">
    <location>
        <begin position="887"/>
        <end position="896"/>
    </location>
</feature>
<feature type="compositionally biased region" description="Low complexity" evidence="13">
    <location>
        <begin position="848"/>
        <end position="857"/>
    </location>
</feature>
<evidence type="ECO:0000256" key="12">
    <source>
        <dbReference type="PROSITE-ProRule" id="PRU10141"/>
    </source>
</evidence>
<comment type="subcellular location">
    <subcellularLocation>
        <location evidence="1">Cytoplasm</location>
        <location evidence="1">Cytoskeleton</location>
        <location evidence="1">Cilium axoneme</location>
    </subcellularLocation>
</comment>
<dbReference type="InterPro" id="IPR011009">
    <property type="entry name" value="Kinase-like_dom_sf"/>
</dbReference>
<feature type="compositionally biased region" description="Low complexity" evidence="13">
    <location>
        <begin position="897"/>
        <end position="915"/>
    </location>
</feature>
<evidence type="ECO:0000256" key="11">
    <source>
        <dbReference type="ARBA" id="ARBA00048679"/>
    </source>
</evidence>
<keyword evidence="5" id="KW-0808">Transferase</keyword>